<comment type="caution">
    <text evidence="2">The sequence shown here is derived from an EMBL/GenBank/DDBJ whole genome shotgun (WGS) entry which is preliminary data.</text>
</comment>
<dbReference type="Pfam" id="PF00069">
    <property type="entry name" value="Pkinase"/>
    <property type="match status" value="1"/>
</dbReference>
<proteinExistence type="predicted"/>
<dbReference type="SUPFAM" id="SSF56112">
    <property type="entry name" value="Protein kinase-like (PK-like)"/>
    <property type="match status" value="1"/>
</dbReference>
<evidence type="ECO:0000313" key="3">
    <source>
        <dbReference type="Proteomes" id="UP000576792"/>
    </source>
</evidence>
<sequence length="357" mass="39116">MTQRLERARRIAAVIAGFDAAETRALVEAAQTVGVGIGGTTGVAKIDGTSVFVKLLPLTRREMEDPFSAVDHSGLPFVSHYGIGSPSHGVGRELAAHQMTSEWVRTGTADFFPLLLGWRILDHRCEIDLSEFDGDGPQRQWGPYWPQVRARLDEMKSASASMVLVLEYVPETLESQLRREVAAEAGGTTFADAVDQIIEATAWMEDQGFHHFDVHPGNILVEEGRLLFTDFGLSLHRGFDLTEDEEASLPAHSGFDRNTGLMHLFHWTLFELGYTSGSERLSLLRAAAADPNASELEPVRAALGEGTDLISHHANIAVDMTDMFYVLMKDVSGAGYGCGRRHGETEATVPTSLPLRR</sequence>
<dbReference type="Proteomes" id="UP000576792">
    <property type="component" value="Unassembled WGS sequence"/>
</dbReference>
<evidence type="ECO:0000259" key="1">
    <source>
        <dbReference type="PROSITE" id="PS50011"/>
    </source>
</evidence>
<dbReference type="EMBL" id="JAATJN010000001">
    <property type="protein sequence ID" value="NJC58492.1"/>
    <property type="molecule type" value="Genomic_DNA"/>
</dbReference>
<dbReference type="RefSeq" id="WP_167952290.1">
    <property type="nucleotide sequence ID" value="NZ_JAATJN010000001.1"/>
</dbReference>
<accession>A0A846SB35</accession>
<name>A0A846SB35_9MICO</name>
<dbReference type="Gene3D" id="1.10.510.10">
    <property type="entry name" value="Transferase(Phosphotransferase) domain 1"/>
    <property type="match status" value="1"/>
</dbReference>
<dbReference type="GO" id="GO:0004672">
    <property type="term" value="F:protein kinase activity"/>
    <property type="evidence" value="ECO:0007669"/>
    <property type="project" value="InterPro"/>
</dbReference>
<keyword evidence="3" id="KW-1185">Reference proteome</keyword>
<evidence type="ECO:0000313" key="2">
    <source>
        <dbReference type="EMBL" id="NJC58492.1"/>
    </source>
</evidence>
<dbReference type="PROSITE" id="PS50011">
    <property type="entry name" value="PROTEIN_KINASE_DOM"/>
    <property type="match status" value="1"/>
</dbReference>
<dbReference type="InterPro" id="IPR000719">
    <property type="entry name" value="Prot_kinase_dom"/>
</dbReference>
<reference evidence="2 3" key="1">
    <citation type="submission" date="2020-03" db="EMBL/GenBank/DDBJ databases">
        <title>Sequencing the genomes of 1000 actinobacteria strains.</title>
        <authorList>
            <person name="Klenk H.-P."/>
        </authorList>
    </citation>
    <scope>NUCLEOTIDE SEQUENCE [LARGE SCALE GENOMIC DNA]</scope>
    <source>
        <strain evidence="2 3">DSM 18964</strain>
    </source>
</reference>
<feature type="domain" description="Protein kinase" evidence="1">
    <location>
        <begin position="27"/>
        <end position="357"/>
    </location>
</feature>
<protein>
    <recommendedName>
        <fullName evidence="1">Protein kinase domain-containing protein</fullName>
    </recommendedName>
</protein>
<gene>
    <name evidence="2" type="ORF">BKA07_003527</name>
</gene>
<dbReference type="AlphaFoldDB" id="A0A846SB35"/>
<dbReference type="GO" id="GO:0005524">
    <property type="term" value="F:ATP binding"/>
    <property type="evidence" value="ECO:0007669"/>
    <property type="project" value="InterPro"/>
</dbReference>
<organism evidence="2 3">
    <name type="scientific">Brevibacterium marinum</name>
    <dbReference type="NCBI Taxonomy" id="418643"/>
    <lineage>
        <taxon>Bacteria</taxon>
        <taxon>Bacillati</taxon>
        <taxon>Actinomycetota</taxon>
        <taxon>Actinomycetes</taxon>
        <taxon>Micrococcales</taxon>
        <taxon>Brevibacteriaceae</taxon>
        <taxon>Brevibacterium</taxon>
    </lineage>
</organism>
<dbReference type="InterPro" id="IPR011009">
    <property type="entry name" value="Kinase-like_dom_sf"/>
</dbReference>